<dbReference type="PANTHER" id="PTHR34228:SF3">
    <property type="entry name" value="PHOSPHOLIPASE A2-LIKE PROTEIN Y52B11A.8"/>
    <property type="match status" value="1"/>
</dbReference>
<sequence length="171" mass="19445">MLLFVGIILVNWIQGTCIELTPVHFDLLSLPQTAARQTQSSIEDVKNISDSSIQLNDTDKKIIIWECGNDHFTKLVSETTVRQNCPQLKKPINQCCINHDDCYSKQLGRKYCDDVFCECLQVATKPSFICSNQEGQSFCALVRLFGELPYISAAREEAIKITEISYKNMTW</sequence>
<dbReference type="AlphaFoldDB" id="A0A8J2Q3W9"/>
<dbReference type="SUPFAM" id="SSF48619">
    <property type="entry name" value="Phospholipase A2, PLA2"/>
    <property type="match status" value="1"/>
</dbReference>
<evidence type="ECO:0000256" key="1">
    <source>
        <dbReference type="SAM" id="SignalP"/>
    </source>
</evidence>
<evidence type="ECO:0000313" key="2">
    <source>
        <dbReference type="EMBL" id="CAG9531050.1"/>
    </source>
</evidence>
<dbReference type="EMBL" id="CAKAEH010000453">
    <property type="protein sequence ID" value="CAG9531050.1"/>
    <property type="molecule type" value="Genomic_DNA"/>
</dbReference>
<dbReference type="Proteomes" id="UP000746747">
    <property type="component" value="Unassembled WGS sequence"/>
</dbReference>
<dbReference type="PANTHER" id="PTHR34228">
    <property type="entry name" value="PROTEIN CBG09474-RELATED"/>
    <property type="match status" value="1"/>
</dbReference>
<dbReference type="OrthoDB" id="5781547at2759"/>
<dbReference type="GO" id="GO:0004623">
    <property type="term" value="F:phospholipase A2 activity"/>
    <property type="evidence" value="ECO:0007669"/>
    <property type="project" value="InterPro"/>
</dbReference>
<feature type="chain" id="PRO_5035269473" evidence="1">
    <location>
        <begin position="19"/>
        <end position="171"/>
    </location>
</feature>
<accession>A0A8J2Q3W9</accession>
<keyword evidence="1" id="KW-0732">Signal</keyword>
<dbReference type="GO" id="GO:0006644">
    <property type="term" value="P:phospholipid metabolic process"/>
    <property type="evidence" value="ECO:0007669"/>
    <property type="project" value="InterPro"/>
</dbReference>
<keyword evidence="3" id="KW-1185">Reference proteome</keyword>
<gene>
    <name evidence="2" type="ORF">CJOHNSTONI_LOCUS1484</name>
</gene>
<reference evidence="2" key="1">
    <citation type="submission" date="2021-09" db="EMBL/GenBank/DDBJ databases">
        <authorList>
            <consortium name="Pathogen Informatics"/>
        </authorList>
    </citation>
    <scope>NUCLEOTIDE SEQUENCE</scope>
</reference>
<dbReference type="InterPro" id="IPR053322">
    <property type="entry name" value="PLA2-like"/>
</dbReference>
<name>A0A8J2Q3W9_9BILA</name>
<dbReference type="InterPro" id="IPR036444">
    <property type="entry name" value="PLipase_A2_dom_sf"/>
</dbReference>
<dbReference type="GO" id="GO:0050482">
    <property type="term" value="P:arachidonate secretion"/>
    <property type="evidence" value="ECO:0007669"/>
    <property type="project" value="InterPro"/>
</dbReference>
<comment type="caution">
    <text evidence="2">The sequence shown here is derived from an EMBL/GenBank/DDBJ whole genome shotgun (WGS) entry which is preliminary data.</text>
</comment>
<proteinExistence type="predicted"/>
<evidence type="ECO:0000313" key="3">
    <source>
        <dbReference type="Proteomes" id="UP000746747"/>
    </source>
</evidence>
<organism evidence="2 3">
    <name type="scientific">Cercopithifilaria johnstoni</name>
    <dbReference type="NCBI Taxonomy" id="2874296"/>
    <lineage>
        <taxon>Eukaryota</taxon>
        <taxon>Metazoa</taxon>
        <taxon>Ecdysozoa</taxon>
        <taxon>Nematoda</taxon>
        <taxon>Chromadorea</taxon>
        <taxon>Rhabditida</taxon>
        <taxon>Spirurina</taxon>
        <taxon>Spiruromorpha</taxon>
        <taxon>Filarioidea</taxon>
        <taxon>Onchocercidae</taxon>
        <taxon>Cercopithifilaria</taxon>
    </lineage>
</organism>
<feature type="signal peptide" evidence="1">
    <location>
        <begin position="1"/>
        <end position="18"/>
    </location>
</feature>
<protein>
    <submittedName>
        <fullName evidence="2">Uncharacterized protein</fullName>
    </submittedName>
</protein>